<dbReference type="AlphaFoldDB" id="A0AAW8DUL3"/>
<evidence type="ECO:0000313" key="9">
    <source>
        <dbReference type="Proteomes" id="UP001244295"/>
    </source>
</evidence>
<dbReference type="Proteomes" id="UP001244295">
    <property type="component" value="Unassembled WGS sequence"/>
</dbReference>
<comment type="caution">
    <text evidence="8">The sequence shown here is derived from an EMBL/GenBank/DDBJ whole genome shotgun (WGS) entry which is preliminary data.</text>
</comment>
<sequence>MTIETTGNYDLPLDVQKILVDARAQVDVNRLHEAYAWARTHNPVGYARPEGFEPFWVLTKHADISAISRDNERFHNGDKSVTCRPKASVEHIVATTGCPHIVRGLPHIDGEEHKSLRSLTQAWFMPNSIQKLDARFRKFASAAVEKLALANGQSVDFAADVALHYPLHVIMDILGIPPEDEPRMLTLTQEMFSPEDPELRRQKKPAPSSQADMGKALMAVVADFEQYFKSVIADRHQNPRNDVATLLSNAVLNGKPLTDAQLLAYFLIIATAGHDTTSSSASVAMWALTQHPELLSRLQADPSLIAQFVDETIRIASPVRHFMRTAMEDTEIRGRTIRKGDWMMLCYPSANRDEEVFEKPYDFNIERKPNRHLAFGIGGHVCLGQHLAKMEIRILFEELIPRLKSVELSGPMDMTASFFIAGPKHLPVRCVMQ</sequence>
<keyword evidence="3 7" id="KW-0479">Metal-binding</keyword>
<dbReference type="Gene3D" id="1.10.630.10">
    <property type="entry name" value="Cytochrome P450"/>
    <property type="match status" value="1"/>
</dbReference>
<dbReference type="InterPro" id="IPR002397">
    <property type="entry name" value="Cyt_P450_B"/>
</dbReference>
<keyword evidence="2 7" id="KW-0349">Heme</keyword>
<dbReference type="InterPro" id="IPR017972">
    <property type="entry name" value="Cyt_P450_CS"/>
</dbReference>
<dbReference type="RefSeq" id="WP_307636488.1">
    <property type="nucleotide sequence ID" value="NZ_JAUSRR010000003.1"/>
</dbReference>
<dbReference type="Pfam" id="PF00067">
    <property type="entry name" value="p450"/>
    <property type="match status" value="1"/>
</dbReference>
<gene>
    <name evidence="8" type="ORF">J2W25_001957</name>
</gene>
<reference evidence="8" key="1">
    <citation type="submission" date="2023-07" db="EMBL/GenBank/DDBJ databases">
        <title>Sorghum-associated microbial communities from plants grown in Nebraska, USA.</title>
        <authorList>
            <person name="Schachtman D."/>
        </authorList>
    </citation>
    <scope>NUCLEOTIDE SEQUENCE</scope>
    <source>
        <strain evidence="8">DS2795</strain>
    </source>
</reference>
<dbReference type="GO" id="GO:0004497">
    <property type="term" value="F:monooxygenase activity"/>
    <property type="evidence" value="ECO:0007669"/>
    <property type="project" value="UniProtKB-KW"/>
</dbReference>
<dbReference type="PRINTS" id="PR00359">
    <property type="entry name" value="BP450"/>
</dbReference>
<dbReference type="InterPro" id="IPR036396">
    <property type="entry name" value="Cyt_P450_sf"/>
</dbReference>
<evidence type="ECO:0000256" key="5">
    <source>
        <dbReference type="ARBA" id="ARBA00023004"/>
    </source>
</evidence>
<accession>A0AAW8DUL3</accession>
<dbReference type="InterPro" id="IPR001128">
    <property type="entry name" value="Cyt_P450"/>
</dbReference>
<dbReference type="PRINTS" id="PR00385">
    <property type="entry name" value="P450"/>
</dbReference>
<dbReference type="GO" id="GO:0020037">
    <property type="term" value="F:heme binding"/>
    <property type="evidence" value="ECO:0007669"/>
    <property type="project" value="InterPro"/>
</dbReference>
<dbReference type="PANTHER" id="PTHR46696">
    <property type="entry name" value="P450, PUTATIVE (EUROFUNG)-RELATED"/>
    <property type="match status" value="1"/>
</dbReference>
<evidence type="ECO:0000256" key="7">
    <source>
        <dbReference type="RuleBase" id="RU000461"/>
    </source>
</evidence>
<dbReference type="SUPFAM" id="SSF48264">
    <property type="entry name" value="Cytochrome P450"/>
    <property type="match status" value="1"/>
</dbReference>
<evidence type="ECO:0000256" key="4">
    <source>
        <dbReference type="ARBA" id="ARBA00023002"/>
    </source>
</evidence>
<evidence type="ECO:0000256" key="2">
    <source>
        <dbReference type="ARBA" id="ARBA00022617"/>
    </source>
</evidence>
<evidence type="ECO:0000313" key="8">
    <source>
        <dbReference type="EMBL" id="MDP9922936.1"/>
    </source>
</evidence>
<dbReference type="PANTHER" id="PTHR46696:SF1">
    <property type="entry name" value="CYTOCHROME P450 YJIB-RELATED"/>
    <property type="match status" value="1"/>
</dbReference>
<dbReference type="PROSITE" id="PS00086">
    <property type="entry name" value="CYTOCHROME_P450"/>
    <property type="match status" value="1"/>
</dbReference>
<proteinExistence type="inferred from homology"/>
<comment type="similarity">
    <text evidence="1 7">Belongs to the cytochrome P450 family.</text>
</comment>
<dbReference type="GO" id="GO:0016705">
    <property type="term" value="F:oxidoreductase activity, acting on paired donors, with incorporation or reduction of molecular oxygen"/>
    <property type="evidence" value="ECO:0007669"/>
    <property type="project" value="InterPro"/>
</dbReference>
<organism evidence="8 9">
    <name type="scientific">Variovorax boronicumulans</name>
    <dbReference type="NCBI Taxonomy" id="436515"/>
    <lineage>
        <taxon>Bacteria</taxon>
        <taxon>Pseudomonadati</taxon>
        <taxon>Pseudomonadota</taxon>
        <taxon>Betaproteobacteria</taxon>
        <taxon>Burkholderiales</taxon>
        <taxon>Comamonadaceae</taxon>
        <taxon>Variovorax</taxon>
    </lineage>
</organism>
<dbReference type="EMBL" id="JAUSRR010000003">
    <property type="protein sequence ID" value="MDP9922936.1"/>
    <property type="molecule type" value="Genomic_DNA"/>
</dbReference>
<dbReference type="CDD" id="cd11033">
    <property type="entry name" value="CYP142-like"/>
    <property type="match status" value="1"/>
</dbReference>
<keyword evidence="5 7" id="KW-0408">Iron</keyword>
<evidence type="ECO:0000256" key="1">
    <source>
        <dbReference type="ARBA" id="ARBA00010617"/>
    </source>
</evidence>
<protein>
    <submittedName>
        <fullName evidence="8">Cytochrome P450</fullName>
    </submittedName>
</protein>
<evidence type="ECO:0000256" key="3">
    <source>
        <dbReference type="ARBA" id="ARBA00022723"/>
    </source>
</evidence>
<dbReference type="GO" id="GO:0005506">
    <property type="term" value="F:iron ion binding"/>
    <property type="evidence" value="ECO:0007669"/>
    <property type="project" value="InterPro"/>
</dbReference>
<keyword evidence="6 7" id="KW-0503">Monooxygenase</keyword>
<evidence type="ECO:0000256" key="6">
    <source>
        <dbReference type="ARBA" id="ARBA00023033"/>
    </source>
</evidence>
<dbReference type="FunFam" id="1.10.630.10:FF:000018">
    <property type="entry name" value="Cytochrome P450 monooxygenase"/>
    <property type="match status" value="1"/>
</dbReference>
<keyword evidence="4 7" id="KW-0560">Oxidoreductase</keyword>
<name>A0AAW8DUL3_9BURK</name>